<accession>H3C5H3</accession>
<comment type="subcellular location">
    <subcellularLocation>
        <location evidence="1">Cytoplasm</location>
    </subcellularLocation>
</comment>
<feature type="compositionally biased region" description="Pro residues" evidence="6">
    <location>
        <begin position="393"/>
        <end position="402"/>
    </location>
</feature>
<dbReference type="GO" id="GO:0045807">
    <property type="term" value="P:positive regulation of endocytosis"/>
    <property type="evidence" value="ECO:0007669"/>
    <property type="project" value="TreeGrafter"/>
</dbReference>
<keyword evidence="4" id="KW-0597">Phosphoprotein</keyword>
<evidence type="ECO:0000256" key="4">
    <source>
        <dbReference type="ARBA" id="ARBA00022553"/>
    </source>
</evidence>
<dbReference type="GO" id="GO:0090090">
    <property type="term" value="P:negative regulation of canonical Wnt signaling pathway"/>
    <property type="evidence" value="ECO:0007669"/>
    <property type="project" value="TreeGrafter"/>
</dbReference>
<evidence type="ECO:0000313" key="8">
    <source>
        <dbReference type="Ensembl" id="ENSTNIP00000003492.1"/>
    </source>
</evidence>
<feature type="compositionally biased region" description="Polar residues" evidence="6">
    <location>
        <begin position="258"/>
        <end position="272"/>
    </location>
</feature>
<feature type="region of interest" description="Disordered" evidence="6">
    <location>
        <begin position="257"/>
        <end position="276"/>
    </location>
</feature>
<dbReference type="GO" id="GO:0006898">
    <property type="term" value="P:receptor-mediated endocytosis"/>
    <property type="evidence" value="ECO:0007669"/>
    <property type="project" value="TreeGrafter"/>
</dbReference>
<name>H3C5H3_TETNG</name>
<dbReference type="InterPro" id="IPR048561">
    <property type="entry name" value="Dab_PTB"/>
</dbReference>
<evidence type="ECO:0000256" key="2">
    <source>
        <dbReference type="ARBA" id="ARBA00022473"/>
    </source>
</evidence>
<dbReference type="Ensembl" id="ENSTNIT00000003203.1">
    <property type="protein sequence ID" value="ENSTNIP00000003492.1"/>
    <property type="gene ID" value="ENSTNIG00000013445.1"/>
</dbReference>
<evidence type="ECO:0000256" key="1">
    <source>
        <dbReference type="ARBA" id="ARBA00004496"/>
    </source>
</evidence>
<keyword evidence="3" id="KW-0963">Cytoplasm</keyword>
<dbReference type="Gene3D" id="2.30.29.30">
    <property type="entry name" value="Pleckstrin-homology domain (PH domain)/Phosphotyrosine-binding domain (PTB)"/>
    <property type="match status" value="1"/>
</dbReference>
<keyword evidence="5" id="KW-0221">Differentiation</keyword>
<reference evidence="8" key="2">
    <citation type="submission" date="2025-08" db="UniProtKB">
        <authorList>
            <consortium name="Ensembl"/>
        </authorList>
    </citation>
    <scope>IDENTIFICATION</scope>
</reference>
<dbReference type="SUPFAM" id="SSF50729">
    <property type="entry name" value="PH domain-like"/>
    <property type="match status" value="1"/>
</dbReference>
<dbReference type="SMART" id="SM00462">
    <property type="entry name" value="PTB"/>
    <property type="match status" value="1"/>
</dbReference>
<keyword evidence="9" id="KW-1185">Reference proteome</keyword>
<dbReference type="GO" id="GO:0005905">
    <property type="term" value="C:clathrin-coated pit"/>
    <property type="evidence" value="ECO:0007669"/>
    <property type="project" value="TreeGrafter"/>
</dbReference>
<dbReference type="PANTHER" id="PTHR47695">
    <property type="entry name" value="PID DOMAIN-CONTAINING PROTEIN"/>
    <property type="match status" value="1"/>
</dbReference>
<feature type="compositionally biased region" description="Polar residues" evidence="6">
    <location>
        <begin position="380"/>
        <end position="391"/>
    </location>
</feature>
<dbReference type="GO" id="GO:0035615">
    <property type="term" value="F:clathrin adaptor activity"/>
    <property type="evidence" value="ECO:0007669"/>
    <property type="project" value="TreeGrafter"/>
</dbReference>
<reference evidence="9" key="1">
    <citation type="journal article" date="2004" name="Nature">
        <title>Genome duplication in the teleost fish Tetraodon nigroviridis reveals the early vertebrate proto-karyotype.</title>
        <authorList>
            <person name="Jaillon O."/>
            <person name="Aury J.-M."/>
            <person name="Brunet F."/>
            <person name="Petit J.-L."/>
            <person name="Stange-Thomann N."/>
            <person name="Mauceli E."/>
            <person name="Bouneau L."/>
            <person name="Fischer C."/>
            <person name="Ozouf-Costaz C."/>
            <person name="Bernot A."/>
            <person name="Nicaud S."/>
            <person name="Jaffe D."/>
            <person name="Fisher S."/>
            <person name="Lutfalla G."/>
            <person name="Dossat C."/>
            <person name="Segurens B."/>
            <person name="Dasilva C."/>
            <person name="Salanoubat M."/>
            <person name="Levy M."/>
            <person name="Boudet N."/>
            <person name="Castellano S."/>
            <person name="Anthouard V."/>
            <person name="Jubin C."/>
            <person name="Castelli V."/>
            <person name="Katinka M."/>
            <person name="Vacherie B."/>
            <person name="Biemont C."/>
            <person name="Skalli Z."/>
            <person name="Cattolico L."/>
            <person name="Poulain J."/>
            <person name="De Berardinis V."/>
            <person name="Cruaud C."/>
            <person name="Duprat S."/>
            <person name="Brottier P."/>
            <person name="Coutanceau J.-P."/>
            <person name="Gouzy J."/>
            <person name="Parra G."/>
            <person name="Lardier G."/>
            <person name="Chapple C."/>
            <person name="McKernan K.J."/>
            <person name="McEwan P."/>
            <person name="Bosak S."/>
            <person name="Kellis M."/>
            <person name="Volff J.-N."/>
            <person name="Guigo R."/>
            <person name="Zody M.C."/>
            <person name="Mesirov J."/>
            <person name="Lindblad-Toh K."/>
            <person name="Birren B."/>
            <person name="Nusbaum C."/>
            <person name="Kahn D."/>
            <person name="Robinson-Rechavi M."/>
            <person name="Laudet V."/>
            <person name="Schachter V."/>
            <person name="Quetier F."/>
            <person name="Saurin W."/>
            <person name="Scarpelli C."/>
            <person name="Wincker P."/>
            <person name="Lander E.S."/>
            <person name="Weissenbach J."/>
            <person name="Roest Crollius H."/>
        </authorList>
    </citation>
    <scope>NUCLEOTIDE SEQUENCE [LARGE SCALE GENOMIC DNA]</scope>
</reference>
<dbReference type="GO" id="GO:0005737">
    <property type="term" value="C:cytoplasm"/>
    <property type="evidence" value="ECO:0007669"/>
    <property type="project" value="UniProtKB-SubCell"/>
</dbReference>
<dbReference type="FunFam" id="2.30.29.30:FF:000035">
    <property type="entry name" value="Disabled homolog 2 isoform 1"/>
    <property type="match status" value="1"/>
</dbReference>
<dbReference type="GeneTree" id="ENSGT00940000155567"/>
<feature type="region of interest" description="Disordered" evidence="6">
    <location>
        <begin position="436"/>
        <end position="460"/>
    </location>
</feature>
<dbReference type="GO" id="GO:0030154">
    <property type="term" value="P:cell differentiation"/>
    <property type="evidence" value="ECO:0007669"/>
    <property type="project" value="UniProtKB-KW"/>
</dbReference>
<feature type="domain" description="PID" evidence="7">
    <location>
        <begin position="58"/>
        <end position="210"/>
    </location>
</feature>
<reference evidence="8" key="3">
    <citation type="submission" date="2025-09" db="UniProtKB">
        <authorList>
            <consortium name="Ensembl"/>
        </authorList>
    </citation>
    <scope>IDENTIFICATION</scope>
</reference>
<sequence>MSAEVENGPPTSGDATTVTTVPSSTPPTSPATSKVPFKKEKKKVSEKTDEYLLGRFQGDGVRYKAKLIGIDDVPEARGDKMCQDSMMKLKGMAVAARSQGKHKQRIWLNISMSGIKIIDERSGVIEHEHVVNKISFIARDVTDNRAFGYVCGAEGQHQFFAIKTAQQAEPLVVDLKDLFQVIFNMRKKEAEASQKSENGKAVVENGGNALLTMDEGVKTAQIQPVDQLAFFGAMSTPPDIPAPNSTAGDLFGAELVSTPAQSEGSSSSSDLFNNTPANSAPSSLAALGNLQLGPPATANIPAGGMWAAPAAAPAMFPMPGVVAPGPRYGFPQQSAFGGLPIPPNAWGHQMPPPMSPPPLSPPHIFCQPPTAGPGGAATNPFLSGSFPDQQGPSRPPPRPPTAPKIENSAFTALDPLGDKEKKIGKDMFKDFQLAKPPAIPARKGEIGSSSSSAPGGDKSGTFDEYFTSKVGVAQDIADHDDFDINRMSQLKGKSAPGLLEASFSPTPAAHSQDMFDQAFGAPDTSPFSALPVATTLASTDAFGDPFGNPFA</sequence>
<evidence type="ECO:0000256" key="5">
    <source>
        <dbReference type="ARBA" id="ARBA00022782"/>
    </source>
</evidence>
<evidence type="ECO:0000256" key="6">
    <source>
        <dbReference type="SAM" id="MobiDB-lite"/>
    </source>
</evidence>
<dbReference type="InterPro" id="IPR048559">
    <property type="entry name" value="DAB1/2_SBM"/>
</dbReference>
<feature type="region of interest" description="Disordered" evidence="6">
    <location>
        <begin position="1"/>
        <end position="44"/>
    </location>
</feature>
<organism evidence="8 9">
    <name type="scientific">Tetraodon nigroviridis</name>
    <name type="common">Spotted green pufferfish</name>
    <name type="synonym">Chelonodon nigroviridis</name>
    <dbReference type="NCBI Taxonomy" id="99883"/>
    <lineage>
        <taxon>Eukaryota</taxon>
        <taxon>Metazoa</taxon>
        <taxon>Chordata</taxon>
        <taxon>Craniata</taxon>
        <taxon>Vertebrata</taxon>
        <taxon>Euteleostomi</taxon>
        <taxon>Actinopterygii</taxon>
        <taxon>Neopterygii</taxon>
        <taxon>Teleostei</taxon>
        <taxon>Neoteleostei</taxon>
        <taxon>Acanthomorphata</taxon>
        <taxon>Eupercaria</taxon>
        <taxon>Tetraodontiformes</taxon>
        <taxon>Tetradontoidea</taxon>
        <taxon>Tetraodontidae</taxon>
        <taxon>Tetraodon</taxon>
    </lineage>
</organism>
<feature type="compositionally biased region" description="Low complexity" evidence="6">
    <location>
        <begin position="446"/>
        <end position="456"/>
    </location>
</feature>
<dbReference type="GO" id="GO:0038024">
    <property type="term" value="F:cargo receptor activity"/>
    <property type="evidence" value="ECO:0007669"/>
    <property type="project" value="TreeGrafter"/>
</dbReference>
<proteinExistence type="predicted"/>
<dbReference type="CDD" id="cd01215">
    <property type="entry name" value="PTB_Dab"/>
    <property type="match status" value="1"/>
</dbReference>
<evidence type="ECO:0000256" key="3">
    <source>
        <dbReference type="ARBA" id="ARBA00022490"/>
    </source>
</evidence>
<evidence type="ECO:0000313" key="9">
    <source>
        <dbReference type="Proteomes" id="UP000007303"/>
    </source>
</evidence>
<dbReference type="PROSITE" id="PS01179">
    <property type="entry name" value="PID"/>
    <property type="match status" value="1"/>
</dbReference>
<dbReference type="InterPro" id="IPR006020">
    <property type="entry name" value="PTB/PI_dom"/>
</dbReference>
<dbReference type="HOGENOM" id="CLU_020747_1_0_1"/>
<dbReference type="Proteomes" id="UP000007303">
    <property type="component" value="Unassembled WGS sequence"/>
</dbReference>
<feature type="region of interest" description="Disordered" evidence="6">
    <location>
        <begin position="368"/>
        <end position="416"/>
    </location>
</feature>
<dbReference type="GO" id="GO:0010718">
    <property type="term" value="P:positive regulation of epithelial to mesenchymal transition"/>
    <property type="evidence" value="ECO:0007669"/>
    <property type="project" value="TreeGrafter"/>
</dbReference>
<dbReference type="InterPro" id="IPR011993">
    <property type="entry name" value="PH-like_dom_sf"/>
</dbReference>
<evidence type="ECO:0000259" key="7">
    <source>
        <dbReference type="PROSITE" id="PS01179"/>
    </source>
</evidence>
<dbReference type="AlphaFoldDB" id="H3C5H3"/>
<protein>
    <submittedName>
        <fullName evidence="8">DAB adaptor protein 2</fullName>
    </submittedName>
</protein>
<keyword evidence="2" id="KW-0217">Developmental protein</keyword>
<dbReference type="PANTHER" id="PTHR47695:SF5">
    <property type="entry name" value="DISABLED HOMOLOG 2"/>
    <property type="match status" value="1"/>
</dbReference>
<dbReference type="Pfam" id="PF21792">
    <property type="entry name" value="DAB2_SBM"/>
    <property type="match status" value="1"/>
</dbReference>